<dbReference type="EMBL" id="JATAAI010000037">
    <property type="protein sequence ID" value="KAK1734595.1"/>
    <property type="molecule type" value="Genomic_DNA"/>
</dbReference>
<organism evidence="3 4">
    <name type="scientific">Skeletonema marinoi</name>
    <dbReference type="NCBI Taxonomy" id="267567"/>
    <lineage>
        <taxon>Eukaryota</taxon>
        <taxon>Sar</taxon>
        <taxon>Stramenopiles</taxon>
        <taxon>Ochrophyta</taxon>
        <taxon>Bacillariophyta</taxon>
        <taxon>Coscinodiscophyceae</taxon>
        <taxon>Thalassiosirophycidae</taxon>
        <taxon>Thalassiosirales</taxon>
        <taxon>Skeletonemataceae</taxon>
        <taxon>Skeletonema</taxon>
        <taxon>Skeletonema marinoi-dohrnii complex</taxon>
    </lineage>
</organism>
<dbReference type="Proteomes" id="UP001224775">
    <property type="component" value="Unassembled WGS sequence"/>
</dbReference>
<name>A0AAD9D6D9_9STRA</name>
<dbReference type="Pfam" id="PF20710">
    <property type="entry name" value="DUF6824"/>
    <property type="match status" value="1"/>
</dbReference>
<protein>
    <recommendedName>
        <fullName evidence="2">DUF6824 domain-containing protein</fullName>
    </recommendedName>
</protein>
<accession>A0AAD9D6D9</accession>
<evidence type="ECO:0000256" key="1">
    <source>
        <dbReference type="SAM" id="MobiDB-lite"/>
    </source>
</evidence>
<dbReference type="InterPro" id="IPR049227">
    <property type="entry name" value="DUF6824"/>
</dbReference>
<feature type="compositionally biased region" description="Low complexity" evidence="1">
    <location>
        <begin position="215"/>
        <end position="238"/>
    </location>
</feature>
<evidence type="ECO:0000313" key="4">
    <source>
        <dbReference type="Proteomes" id="UP001224775"/>
    </source>
</evidence>
<sequence>MNLSFLAWLKFQPLYGLYGSVGNHACKAISQTSALAPGDDKQQTVSNWAFQYIEQATSRLASHLTVVSSSVRDGCRASGYNWLLAPMITRMQDASMSMHSMNIKSSLTIAECEHIKESRSPSRVPARASPLEQQQKVLQQQDYNNYQFPPPLRRVNSKEWSRQYKGERIDKINFNNVFGPLDASNNEIPVLPDPNERPQQPEHLVPEKIESSSTLSNLLYSPSSSSSSSSIGGSSVVSDDGLTLSPSPSTVKSSTAAMDSSGPSPTDVICGRGGKANTHPGNISFREEAKKLRNWYESSSKSENLPLVPCW</sequence>
<feature type="region of interest" description="Disordered" evidence="1">
    <location>
        <begin position="215"/>
        <end position="285"/>
    </location>
</feature>
<reference evidence="3" key="1">
    <citation type="submission" date="2023-06" db="EMBL/GenBank/DDBJ databases">
        <title>Survivors Of The Sea: Transcriptome response of Skeletonema marinoi to long-term dormancy.</title>
        <authorList>
            <person name="Pinder M.I.M."/>
            <person name="Kourtchenko O."/>
            <person name="Robertson E.K."/>
            <person name="Larsson T."/>
            <person name="Maumus F."/>
            <person name="Osuna-Cruz C.M."/>
            <person name="Vancaester E."/>
            <person name="Stenow R."/>
            <person name="Vandepoele K."/>
            <person name="Ploug H."/>
            <person name="Bruchert V."/>
            <person name="Godhe A."/>
            <person name="Topel M."/>
        </authorList>
    </citation>
    <scope>NUCLEOTIDE SEQUENCE</scope>
    <source>
        <strain evidence="3">R05AC</strain>
    </source>
</reference>
<proteinExistence type="predicted"/>
<keyword evidence="4" id="KW-1185">Reference proteome</keyword>
<evidence type="ECO:0000259" key="2">
    <source>
        <dbReference type="Pfam" id="PF20710"/>
    </source>
</evidence>
<evidence type="ECO:0000313" key="3">
    <source>
        <dbReference type="EMBL" id="KAK1734595.1"/>
    </source>
</evidence>
<feature type="compositionally biased region" description="Polar residues" evidence="1">
    <location>
        <begin position="244"/>
        <end position="264"/>
    </location>
</feature>
<comment type="caution">
    <text evidence="3">The sequence shown here is derived from an EMBL/GenBank/DDBJ whole genome shotgun (WGS) entry which is preliminary data.</text>
</comment>
<dbReference type="AlphaFoldDB" id="A0AAD9D6D9"/>
<feature type="domain" description="DUF6824" evidence="2">
    <location>
        <begin position="267"/>
        <end position="303"/>
    </location>
</feature>
<gene>
    <name evidence="3" type="ORF">QTG54_014468</name>
</gene>